<dbReference type="Gene3D" id="3.40.50.2300">
    <property type="match status" value="2"/>
</dbReference>
<evidence type="ECO:0000256" key="2">
    <source>
        <dbReference type="SAM" id="SignalP"/>
    </source>
</evidence>
<dbReference type="InterPro" id="IPR025997">
    <property type="entry name" value="SBP_2_dom"/>
</dbReference>
<accession>A0A1H5DXY0</accession>
<dbReference type="Proteomes" id="UP000183208">
    <property type="component" value="Unassembled WGS sequence"/>
</dbReference>
<dbReference type="CDD" id="cd13578">
    <property type="entry name" value="PBP2_Bug27"/>
    <property type="match status" value="1"/>
</dbReference>
<protein>
    <submittedName>
        <fullName evidence="4">Tripartite-type tricarboxylate transporter, receptor component TctC</fullName>
    </submittedName>
</protein>
<keyword evidence="2" id="KW-0732">Signal</keyword>
<evidence type="ECO:0000256" key="1">
    <source>
        <dbReference type="ARBA" id="ARBA00006987"/>
    </source>
</evidence>
<dbReference type="Gene3D" id="3.40.190.10">
    <property type="entry name" value="Periplasmic binding protein-like II"/>
    <property type="match status" value="1"/>
</dbReference>
<dbReference type="RefSeq" id="WP_171944982.1">
    <property type="nucleotide sequence ID" value="NZ_FNTI01000001.1"/>
</dbReference>
<dbReference type="Pfam" id="PF13407">
    <property type="entry name" value="Peripla_BP_4"/>
    <property type="match status" value="1"/>
</dbReference>
<reference evidence="4 5" key="1">
    <citation type="submission" date="2016-10" db="EMBL/GenBank/DDBJ databases">
        <authorList>
            <person name="de Groot N.N."/>
        </authorList>
    </citation>
    <scope>NUCLEOTIDE SEQUENCE [LARGE SCALE GENOMIC DNA]</scope>
    <source>
        <strain evidence="4 5">GAS522</strain>
    </source>
</reference>
<keyword evidence="4" id="KW-0675">Receptor</keyword>
<evidence type="ECO:0000313" key="4">
    <source>
        <dbReference type="EMBL" id="SED83731.1"/>
    </source>
</evidence>
<dbReference type="CDD" id="cd01536">
    <property type="entry name" value="PBP1_ABC_sugar_binding-like"/>
    <property type="match status" value="1"/>
</dbReference>
<evidence type="ECO:0000259" key="3">
    <source>
        <dbReference type="Pfam" id="PF13407"/>
    </source>
</evidence>
<dbReference type="SUPFAM" id="SSF53822">
    <property type="entry name" value="Periplasmic binding protein-like I"/>
    <property type="match status" value="1"/>
</dbReference>
<dbReference type="Gene3D" id="3.40.190.150">
    <property type="entry name" value="Bordetella uptake gene, domain 1"/>
    <property type="match status" value="1"/>
</dbReference>
<dbReference type="AlphaFoldDB" id="A0A1H5DXY0"/>
<dbReference type="InterPro" id="IPR005064">
    <property type="entry name" value="BUG"/>
</dbReference>
<dbReference type="SUPFAM" id="SSF53850">
    <property type="entry name" value="Periplasmic binding protein-like II"/>
    <property type="match status" value="1"/>
</dbReference>
<dbReference type="InterPro" id="IPR028082">
    <property type="entry name" value="Peripla_BP_I"/>
</dbReference>
<organism evidence="4 5">
    <name type="scientific">Bradyrhizobium lablabi</name>
    <dbReference type="NCBI Taxonomy" id="722472"/>
    <lineage>
        <taxon>Bacteria</taxon>
        <taxon>Pseudomonadati</taxon>
        <taxon>Pseudomonadota</taxon>
        <taxon>Alphaproteobacteria</taxon>
        <taxon>Hyphomicrobiales</taxon>
        <taxon>Nitrobacteraceae</taxon>
        <taxon>Bradyrhizobium</taxon>
    </lineage>
</organism>
<feature type="chain" id="PRO_5010311134" evidence="2">
    <location>
        <begin position="23"/>
        <end position="672"/>
    </location>
</feature>
<feature type="signal peptide" evidence="2">
    <location>
        <begin position="1"/>
        <end position="22"/>
    </location>
</feature>
<dbReference type="Pfam" id="PF03401">
    <property type="entry name" value="TctC"/>
    <property type="match status" value="1"/>
</dbReference>
<evidence type="ECO:0000313" key="5">
    <source>
        <dbReference type="Proteomes" id="UP000183208"/>
    </source>
</evidence>
<dbReference type="InterPro" id="IPR042100">
    <property type="entry name" value="Bug_dom1"/>
</dbReference>
<gene>
    <name evidence="4" type="ORF">SAMN05444171_5344</name>
</gene>
<sequence length="672" mass="71873">MRILMAAVISGVMILGAASAHAADGNMTIAVFTKNLTNPAYEAFRIAADQIARTTGAKVVHYVPKQPDNVAEQKAMVDQVIKDRPDAVIFIPVDDLAMIDSVKKLNDAKIPVVLVSNPLPGSFVTYVGADDFEIGYREARYLFDNMGGKGKIVVIEGTPAAPTNRERVRGYQRAFAESPGIEVLGSGVGNYQQPDARRVMEKLLAEHPQIDAVLSANDSMALGVLEALKAANRTAIVIGINGILPAVKQIETGAILATVDSTCSRSAAPRRGRRCVTSSASRCRTRCCCRPRSSTRPTSRRGWCRSISAPARNGARSRAEDSPAPVGLLLRTEVRYPASEQEKDWEGDQLMSASGICRALLVVCLALATSPMARAEEYPTRTIKMIVPTGAGGITDILARLVGKHISEQLGQPVIIDNRTGAGGTIGTRAVAQAEPDGYTLLMVFPSHAANPALYAKLPYDSEKDFAPISMVTRVSEILLVPNTSPAKSVRELVELARKEPLNYASVGVGSLAHLATELFLSKAGVKMTHIPYRSVPQAQQAVMSGEVAVFFDTPITALPQARAGTVRALGVSTAKRLAAAPDIPTIAEAGVDGYEVTGWNGVLAPANTPRPIIDKLNKTIVEALKTPEIEKLLMEQGIEPAGNSPEEFAALMHADIEKWIRVTREAGIQPQ</sequence>
<dbReference type="PANTHER" id="PTHR42928:SF5">
    <property type="entry name" value="BLR1237 PROTEIN"/>
    <property type="match status" value="1"/>
</dbReference>
<name>A0A1H5DXY0_9BRAD</name>
<dbReference type="EMBL" id="FNTI01000001">
    <property type="protein sequence ID" value="SED83731.1"/>
    <property type="molecule type" value="Genomic_DNA"/>
</dbReference>
<dbReference type="PANTHER" id="PTHR42928">
    <property type="entry name" value="TRICARBOXYLATE-BINDING PROTEIN"/>
    <property type="match status" value="1"/>
</dbReference>
<feature type="domain" description="Periplasmic binding protein" evidence="3">
    <location>
        <begin position="29"/>
        <end position="261"/>
    </location>
</feature>
<comment type="similarity">
    <text evidence="1">Belongs to the UPF0065 (bug) family.</text>
</comment>
<proteinExistence type="inferred from homology"/>